<dbReference type="EMBL" id="LGTQ01000005">
    <property type="protein sequence ID" value="KPM50075.1"/>
    <property type="molecule type" value="Genomic_DNA"/>
</dbReference>
<comment type="similarity">
    <text evidence="2">Belongs to the isochorismate synthase family.</text>
</comment>
<keyword evidence="4" id="KW-0413">Isomerase</keyword>
<evidence type="ECO:0000256" key="5">
    <source>
        <dbReference type="ARBA" id="ARBA00041564"/>
    </source>
</evidence>
<dbReference type="InterPro" id="IPR015890">
    <property type="entry name" value="Chorismate_C"/>
</dbReference>
<gene>
    <name evidence="7" type="ORF">AFM12_00240</name>
</gene>
<dbReference type="NCBIfam" id="TIGR00543">
    <property type="entry name" value="isochor_syn"/>
    <property type="match status" value="1"/>
</dbReference>
<evidence type="ECO:0000256" key="4">
    <source>
        <dbReference type="ARBA" id="ARBA00023235"/>
    </source>
</evidence>
<dbReference type="Pfam" id="PF00425">
    <property type="entry name" value="Chorismate_bind"/>
    <property type="match status" value="1"/>
</dbReference>
<dbReference type="Proteomes" id="UP000050454">
    <property type="component" value="Unassembled WGS sequence"/>
</dbReference>
<dbReference type="STRING" id="1605367.AFM12_00240"/>
<dbReference type="SUPFAM" id="SSF56322">
    <property type="entry name" value="ADC synthase"/>
    <property type="match status" value="1"/>
</dbReference>
<evidence type="ECO:0000256" key="3">
    <source>
        <dbReference type="ARBA" id="ARBA00012824"/>
    </source>
</evidence>
<evidence type="ECO:0000256" key="1">
    <source>
        <dbReference type="ARBA" id="ARBA00000799"/>
    </source>
</evidence>
<protein>
    <recommendedName>
        <fullName evidence="3">isochorismate synthase</fullName>
        <ecNumber evidence="3">5.4.4.2</ecNumber>
    </recommendedName>
    <alternativeName>
        <fullName evidence="5">Isochorismate mutase</fullName>
    </alternativeName>
</protein>
<evidence type="ECO:0000259" key="6">
    <source>
        <dbReference type="Pfam" id="PF00425"/>
    </source>
</evidence>
<dbReference type="InterPro" id="IPR005801">
    <property type="entry name" value="ADC_synthase"/>
</dbReference>
<accession>A0A0P7BGF0</accession>
<organism evidence="7 8">
    <name type="scientific">Jiulongibacter sediminis</name>
    <dbReference type="NCBI Taxonomy" id="1605367"/>
    <lineage>
        <taxon>Bacteria</taxon>
        <taxon>Pseudomonadati</taxon>
        <taxon>Bacteroidota</taxon>
        <taxon>Cytophagia</taxon>
        <taxon>Cytophagales</taxon>
        <taxon>Leadbetterellaceae</taxon>
        <taxon>Jiulongibacter</taxon>
    </lineage>
</organism>
<reference evidence="7 8" key="1">
    <citation type="submission" date="2015-07" db="EMBL/GenBank/DDBJ databases">
        <title>The draft genome sequence of Leadbetterella sp. JN14-9.</title>
        <authorList>
            <person name="Liu Y."/>
            <person name="Du J."/>
            <person name="Shao Z."/>
        </authorList>
    </citation>
    <scope>NUCLEOTIDE SEQUENCE [LARGE SCALE GENOMIC DNA]</scope>
    <source>
        <strain evidence="7 8">JN14-9</strain>
    </source>
</reference>
<keyword evidence="8" id="KW-1185">Reference proteome</keyword>
<comment type="catalytic activity">
    <reaction evidence="1">
        <text>chorismate = isochorismate</text>
        <dbReference type="Rhea" id="RHEA:18985"/>
        <dbReference type="ChEBI" id="CHEBI:29748"/>
        <dbReference type="ChEBI" id="CHEBI:29780"/>
        <dbReference type="EC" id="5.4.4.2"/>
    </reaction>
</comment>
<dbReference type="InterPro" id="IPR004561">
    <property type="entry name" value="IsoChor_synthase"/>
</dbReference>
<sequence>MNTLQTLKQLMTGQFPFALWRLPNQKDINLVLSSNQEQKVFKTDLEELPGGFLMTPFEDSEASHFILADLWVQLTSLNEQTPEKVLTFIEEELGLVITENQTPSKSKPEVKINFLSEAGEQRAFEELVERAVTKIEETDSFQKVVLSRKKEIDIPENFDALEHFRSICQKYASLFCSLVYLPQENQIWIGASPEILVTQDDQGIFETMALAGTQSAYDQNGELISCSEALWRQKEIEEQALVSRYIINCFKKIRVREFDEIGPKTIQAGNLMHLQTTFKVDSHKINFPQIASVMLELLHPTSAVCGMPKEEALGFIKENEPYNRGLYSGYLGPVNLNQRTTLFVNLRSLCIADHKISLFGGCGITADSVPEKEWKETEMKLKTIIG</sequence>
<dbReference type="PANTHER" id="PTHR42839">
    <property type="entry name" value="ISOCHORISMATE SYNTHASE ENTC"/>
    <property type="match status" value="1"/>
</dbReference>
<comment type="caution">
    <text evidence="7">The sequence shown here is derived from an EMBL/GenBank/DDBJ whole genome shotgun (WGS) entry which is preliminary data.</text>
</comment>
<dbReference type="PANTHER" id="PTHR42839:SF2">
    <property type="entry name" value="ISOCHORISMATE SYNTHASE ENTC"/>
    <property type="match status" value="1"/>
</dbReference>
<dbReference type="Gene3D" id="3.60.120.10">
    <property type="entry name" value="Anthranilate synthase"/>
    <property type="match status" value="1"/>
</dbReference>
<proteinExistence type="inferred from homology"/>
<evidence type="ECO:0000313" key="7">
    <source>
        <dbReference type="EMBL" id="KPM50075.1"/>
    </source>
</evidence>
<dbReference type="EC" id="5.4.4.2" evidence="3"/>
<feature type="domain" description="Chorismate-utilising enzyme C-terminal" evidence="6">
    <location>
        <begin position="121"/>
        <end position="380"/>
    </location>
</feature>
<dbReference type="AlphaFoldDB" id="A0A0P7BGF0"/>
<evidence type="ECO:0000256" key="2">
    <source>
        <dbReference type="ARBA" id="ARBA00005297"/>
    </source>
</evidence>
<dbReference type="GO" id="GO:0008909">
    <property type="term" value="F:isochorismate synthase activity"/>
    <property type="evidence" value="ECO:0007669"/>
    <property type="project" value="UniProtKB-EC"/>
</dbReference>
<evidence type="ECO:0000313" key="8">
    <source>
        <dbReference type="Proteomes" id="UP000050454"/>
    </source>
</evidence>
<name>A0A0P7BGF0_9BACT</name>